<dbReference type="AlphaFoldDB" id="A0A8J7FVD9"/>
<keyword evidence="7" id="KW-1185">Reference proteome</keyword>
<dbReference type="PANTHER" id="PTHR30537:SF5">
    <property type="entry name" value="HTH-TYPE TRANSCRIPTIONAL ACTIVATOR TTDR-RELATED"/>
    <property type="match status" value="1"/>
</dbReference>
<keyword evidence="3" id="KW-0238">DNA-binding</keyword>
<dbReference type="GO" id="GO:0006351">
    <property type="term" value="P:DNA-templated transcription"/>
    <property type="evidence" value="ECO:0007669"/>
    <property type="project" value="TreeGrafter"/>
</dbReference>
<reference evidence="6 7" key="1">
    <citation type="submission" date="2020-10" db="EMBL/GenBank/DDBJ databases">
        <title>The genome sequence of Chitinilyticum litopenaei 4Y14.</title>
        <authorList>
            <person name="Liu Y."/>
        </authorList>
    </citation>
    <scope>NUCLEOTIDE SEQUENCE [LARGE SCALE GENOMIC DNA]</scope>
    <source>
        <strain evidence="6 7">4Y14</strain>
    </source>
</reference>
<dbReference type="Pfam" id="PF00126">
    <property type="entry name" value="HTH_1"/>
    <property type="match status" value="1"/>
</dbReference>
<dbReference type="Gene3D" id="3.40.190.290">
    <property type="match status" value="1"/>
</dbReference>
<evidence type="ECO:0000313" key="6">
    <source>
        <dbReference type="EMBL" id="MBE9607910.1"/>
    </source>
</evidence>
<dbReference type="Gene3D" id="1.10.10.10">
    <property type="entry name" value="Winged helix-like DNA-binding domain superfamily/Winged helix DNA-binding domain"/>
    <property type="match status" value="1"/>
</dbReference>
<keyword evidence="4" id="KW-0804">Transcription</keyword>
<dbReference type="Pfam" id="PF03466">
    <property type="entry name" value="LysR_substrate"/>
    <property type="match status" value="1"/>
</dbReference>
<sequence>METMTASQQAQELQWAMAFACVAEQGSFTRAAEVLGVSKALLSKQVAQLERRLDAQLLYRTTRRLDLTEAGRLYLAHCRDWLARVAAARQALGELRSEIGGTLRITAPSSFGGVFMAEALLAFRERYPAICIELDLGATPRDLEAEGFDLAIRANLPPPEHLVSRPLVEIRDWLVASPQFLARHPPLETPDQLAGLPCIANQRFRHAREWSFSRGGQLHTVAVPSPISSNDYYLIRNLALNHGGIARLPAYLASPDVASGRLVRVLPDCQLQGMRLSLMYPQRLPQPAKLLALLDFLQEWFADPRQAAMLA</sequence>
<dbReference type="SUPFAM" id="SSF53850">
    <property type="entry name" value="Periplasmic binding protein-like II"/>
    <property type="match status" value="1"/>
</dbReference>
<dbReference type="PROSITE" id="PS50931">
    <property type="entry name" value="HTH_LYSR"/>
    <property type="match status" value="1"/>
</dbReference>
<dbReference type="FunFam" id="1.10.10.10:FF:000001">
    <property type="entry name" value="LysR family transcriptional regulator"/>
    <property type="match status" value="1"/>
</dbReference>
<dbReference type="EMBL" id="JADFUA010000001">
    <property type="protein sequence ID" value="MBE9607910.1"/>
    <property type="molecule type" value="Genomic_DNA"/>
</dbReference>
<dbReference type="InterPro" id="IPR000847">
    <property type="entry name" value="LysR_HTH_N"/>
</dbReference>
<dbReference type="InterPro" id="IPR036388">
    <property type="entry name" value="WH-like_DNA-bd_sf"/>
</dbReference>
<evidence type="ECO:0000256" key="3">
    <source>
        <dbReference type="ARBA" id="ARBA00023125"/>
    </source>
</evidence>
<evidence type="ECO:0000256" key="1">
    <source>
        <dbReference type="ARBA" id="ARBA00009437"/>
    </source>
</evidence>
<comment type="similarity">
    <text evidence="1">Belongs to the LysR transcriptional regulatory family.</text>
</comment>
<feature type="domain" description="HTH lysR-type" evidence="5">
    <location>
        <begin position="11"/>
        <end position="68"/>
    </location>
</feature>
<proteinExistence type="inferred from homology"/>
<accession>A0A8J7FVD9</accession>
<dbReference type="CDD" id="cd08422">
    <property type="entry name" value="PBP2_CrgA_like"/>
    <property type="match status" value="1"/>
</dbReference>
<name>A0A8J7FVD9_9NEIS</name>
<evidence type="ECO:0000256" key="2">
    <source>
        <dbReference type="ARBA" id="ARBA00023015"/>
    </source>
</evidence>
<dbReference type="GO" id="GO:0003700">
    <property type="term" value="F:DNA-binding transcription factor activity"/>
    <property type="evidence" value="ECO:0007669"/>
    <property type="project" value="InterPro"/>
</dbReference>
<keyword evidence="2" id="KW-0805">Transcription regulation</keyword>
<dbReference type="InterPro" id="IPR058163">
    <property type="entry name" value="LysR-type_TF_proteobact-type"/>
</dbReference>
<dbReference type="InterPro" id="IPR036390">
    <property type="entry name" value="WH_DNA-bd_sf"/>
</dbReference>
<dbReference type="Proteomes" id="UP000604481">
    <property type="component" value="Unassembled WGS sequence"/>
</dbReference>
<organism evidence="6 7">
    <name type="scientific">Chitinilyticum piscinae</name>
    <dbReference type="NCBI Taxonomy" id="2866724"/>
    <lineage>
        <taxon>Bacteria</taxon>
        <taxon>Pseudomonadati</taxon>
        <taxon>Pseudomonadota</taxon>
        <taxon>Betaproteobacteria</taxon>
        <taxon>Neisseriales</taxon>
        <taxon>Chitinibacteraceae</taxon>
        <taxon>Chitinilyticum</taxon>
    </lineage>
</organism>
<gene>
    <name evidence="6" type="ORF">INR99_00965</name>
</gene>
<dbReference type="SUPFAM" id="SSF46785">
    <property type="entry name" value="Winged helix' DNA-binding domain"/>
    <property type="match status" value="1"/>
</dbReference>
<evidence type="ECO:0000256" key="4">
    <source>
        <dbReference type="ARBA" id="ARBA00023163"/>
    </source>
</evidence>
<comment type="caution">
    <text evidence="6">The sequence shown here is derived from an EMBL/GenBank/DDBJ whole genome shotgun (WGS) entry which is preliminary data.</text>
</comment>
<dbReference type="InterPro" id="IPR005119">
    <property type="entry name" value="LysR_subst-bd"/>
</dbReference>
<evidence type="ECO:0000259" key="5">
    <source>
        <dbReference type="PROSITE" id="PS50931"/>
    </source>
</evidence>
<dbReference type="PANTHER" id="PTHR30537">
    <property type="entry name" value="HTH-TYPE TRANSCRIPTIONAL REGULATOR"/>
    <property type="match status" value="1"/>
</dbReference>
<evidence type="ECO:0000313" key="7">
    <source>
        <dbReference type="Proteomes" id="UP000604481"/>
    </source>
</evidence>
<dbReference type="RefSeq" id="WP_194114419.1">
    <property type="nucleotide sequence ID" value="NZ_JADFUA010000001.1"/>
</dbReference>
<dbReference type="GO" id="GO:0043565">
    <property type="term" value="F:sequence-specific DNA binding"/>
    <property type="evidence" value="ECO:0007669"/>
    <property type="project" value="TreeGrafter"/>
</dbReference>
<protein>
    <submittedName>
        <fullName evidence="6">LysR family transcriptional regulator</fullName>
    </submittedName>
</protein>